<dbReference type="PANTHER" id="PTHR46244:SF6">
    <property type="entry name" value="PHOSPHOENOLPYRUVATE-PROTEIN PHOSPHOTRANSFERASE"/>
    <property type="match status" value="1"/>
</dbReference>
<protein>
    <recommendedName>
        <fullName evidence="7">Phosphocarrier protein HPr</fullName>
        <ecNumber evidence="6">2.7.1.121</ecNumber>
    </recommendedName>
</protein>
<comment type="subunit">
    <text evidence="12">Homodimer. The dihydroxyacetone kinase complex is composed of a homodimer of DhaM, a homodimer of DhaK and the subunit DhaL.</text>
</comment>
<keyword evidence="10" id="KW-0418">Kinase</keyword>
<dbReference type="InterPro" id="IPR035895">
    <property type="entry name" value="HPr-like_sf"/>
</dbReference>
<evidence type="ECO:0000256" key="5">
    <source>
        <dbReference type="ARBA" id="ARBA00007837"/>
    </source>
</evidence>
<dbReference type="InterPro" id="IPR008279">
    <property type="entry name" value="PEP-util_enz_mobile_dom"/>
</dbReference>
<evidence type="ECO:0000256" key="8">
    <source>
        <dbReference type="ARBA" id="ARBA00022679"/>
    </source>
</evidence>
<dbReference type="InterPro" id="IPR015813">
    <property type="entry name" value="Pyrv/PenolPyrv_kinase-like_dom"/>
</dbReference>
<dbReference type="GO" id="GO:0046872">
    <property type="term" value="F:metal ion binding"/>
    <property type="evidence" value="ECO:0007669"/>
    <property type="project" value="UniProtKB-KW"/>
</dbReference>
<dbReference type="SUPFAM" id="SSF51621">
    <property type="entry name" value="Phosphoenolpyruvate/pyruvate domain"/>
    <property type="match status" value="1"/>
</dbReference>
<evidence type="ECO:0000256" key="11">
    <source>
        <dbReference type="ARBA" id="ARBA00022842"/>
    </source>
</evidence>
<evidence type="ECO:0000256" key="10">
    <source>
        <dbReference type="ARBA" id="ARBA00022777"/>
    </source>
</evidence>
<feature type="compositionally biased region" description="Gly residues" evidence="13">
    <location>
        <begin position="153"/>
        <end position="163"/>
    </location>
</feature>
<dbReference type="SUPFAM" id="SSF53062">
    <property type="entry name" value="PTS system fructose IIA component-like"/>
    <property type="match status" value="1"/>
</dbReference>
<dbReference type="EC" id="2.7.1.121" evidence="6"/>
<evidence type="ECO:0000256" key="3">
    <source>
        <dbReference type="ARBA" id="ARBA00002788"/>
    </source>
</evidence>
<name>A0A7R7DPS6_9ACTN</name>
<dbReference type="NCBIfam" id="TIGR01003">
    <property type="entry name" value="PTS_HPr_family"/>
    <property type="match status" value="1"/>
</dbReference>
<dbReference type="InterPro" id="IPR001020">
    <property type="entry name" value="PTS_HPr_His_P_site"/>
</dbReference>
<evidence type="ECO:0000256" key="7">
    <source>
        <dbReference type="ARBA" id="ARBA00020422"/>
    </source>
</evidence>
<evidence type="ECO:0000313" key="17">
    <source>
        <dbReference type="Proteomes" id="UP000611640"/>
    </source>
</evidence>
<dbReference type="PRINTS" id="PR01736">
    <property type="entry name" value="PHPHTRNFRASE"/>
</dbReference>
<dbReference type="InterPro" id="IPR000121">
    <property type="entry name" value="PEP_util_C"/>
</dbReference>
<dbReference type="InterPro" id="IPR050499">
    <property type="entry name" value="PEP-utilizing_PTS_enzyme"/>
</dbReference>
<dbReference type="InterPro" id="IPR036618">
    <property type="entry name" value="PtsI_HPr-bd_sf"/>
</dbReference>
<dbReference type="PROSITE" id="PS51350">
    <property type="entry name" value="PTS_HPR_DOM"/>
    <property type="match status" value="1"/>
</dbReference>
<dbReference type="PROSITE" id="PS00369">
    <property type="entry name" value="PTS_HPR_HIS"/>
    <property type="match status" value="1"/>
</dbReference>
<proteinExistence type="inferred from homology"/>
<accession>A0A7R7DPS6</accession>
<dbReference type="Pfam" id="PF00391">
    <property type="entry name" value="PEP-utilizers"/>
    <property type="match status" value="1"/>
</dbReference>
<dbReference type="InterPro" id="IPR040442">
    <property type="entry name" value="Pyrv_kinase-like_dom_sf"/>
</dbReference>
<feature type="domain" description="PTS EIIA type-4" evidence="14">
    <location>
        <begin position="1"/>
        <end position="128"/>
    </location>
</feature>
<comment type="similarity">
    <text evidence="5">Belongs to the PEP-utilizing enzyme family.</text>
</comment>
<evidence type="ECO:0000256" key="13">
    <source>
        <dbReference type="SAM" id="MobiDB-lite"/>
    </source>
</evidence>
<evidence type="ECO:0000256" key="9">
    <source>
        <dbReference type="ARBA" id="ARBA00022723"/>
    </source>
</evidence>
<feature type="compositionally biased region" description="Low complexity" evidence="13">
    <location>
        <begin position="284"/>
        <end position="303"/>
    </location>
</feature>
<feature type="domain" description="HPr" evidence="15">
    <location>
        <begin position="181"/>
        <end position="267"/>
    </location>
</feature>
<dbReference type="PANTHER" id="PTHR46244">
    <property type="entry name" value="PHOSPHOENOLPYRUVATE-PROTEIN PHOSPHOTRANSFERASE"/>
    <property type="match status" value="1"/>
</dbReference>
<dbReference type="InterPro" id="IPR008731">
    <property type="entry name" value="PTS_EIN"/>
</dbReference>
<dbReference type="PRINTS" id="PR00107">
    <property type="entry name" value="PHOSPHOCPHPR"/>
</dbReference>
<evidence type="ECO:0000256" key="1">
    <source>
        <dbReference type="ARBA" id="ARBA00001113"/>
    </source>
</evidence>
<dbReference type="GO" id="GO:0047324">
    <property type="term" value="F:phosphoenolpyruvate-glycerone phosphotransferase activity"/>
    <property type="evidence" value="ECO:0007669"/>
    <property type="project" value="UniProtKB-EC"/>
</dbReference>
<dbReference type="InterPro" id="IPR012844">
    <property type="entry name" value="DhaM_N"/>
</dbReference>
<dbReference type="Gene3D" id="3.50.30.10">
    <property type="entry name" value="Phosphohistidine domain"/>
    <property type="match status" value="1"/>
</dbReference>
<organism evidence="16 17">
    <name type="scientific">Actinocatenispora thailandica</name>
    <dbReference type="NCBI Taxonomy" id="227318"/>
    <lineage>
        <taxon>Bacteria</taxon>
        <taxon>Bacillati</taxon>
        <taxon>Actinomycetota</taxon>
        <taxon>Actinomycetes</taxon>
        <taxon>Micromonosporales</taxon>
        <taxon>Micromonosporaceae</taxon>
        <taxon>Actinocatenispora</taxon>
    </lineage>
</organism>
<evidence type="ECO:0000256" key="2">
    <source>
        <dbReference type="ARBA" id="ARBA00001946"/>
    </source>
</evidence>
<comment type="function">
    <text evidence="3">Component of the dihydroxyacetone kinase complex, which is responsible for the phosphoenolpyruvate (PEP)-dependent phosphorylation of dihydroxyacetone. DhaM serves as the phosphoryl donor. Is phosphorylated by phosphoenolpyruvate in an EI- and HPr-dependent reaction, and a phosphorelay system on histidine residues finally leads to phosphoryl transfer to DhaL and dihydroxyacetone.</text>
</comment>
<comment type="cofactor">
    <cofactor evidence="2">
        <name>Mg(2+)</name>
        <dbReference type="ChEBI" id="CHEBI:18420"/>
    </cofactor>
</comment>
<dbReference type="AlphaFoldDB" id="A0A7R7DPS6"/>
<feature type="region of interest" description="Disordered" evidence="13">
    <location>
        <begin position="153"/>
        <end position="174"/>
    </location>
</feature>
<dbReference type="NCBIfam" id="TIGR02364">
    <property type="entry name" value="dha_pts"/>
    <property type="match status" value="1"/>
</dbReference>
<dbReference type="Gene3D" id="1.10.274.10">
    <property type="entry name" value="PtsI, HPr-binding domain"/>
    <property type="match status" value="1"/>
</dbReference>
<comment type="catalytic activity">
    <reaction evidence="1">
        <text>dihydroxyacetone + phosphoenolpyruvate = dihydroxyacetone phosphate + pyruvate</text>
        <dbReference type="Rhea" id="RHEA:18381"/>
        <dbReference type="ChEBI" id="CHEBI:15361"/>
        <dbReference type="ChEBI" id="CHEBI:16016"/>
        <dbReference type="ChEBI" id="CHEBI:57642"/>
        <dbReference type="ChEBI" id="CHEBI:58702"/>
        <dbReference type="EC" id="2.7.1.121"/>
    </reaction>
</comment>
<evidence type="ECO:0000256" key="6">
    <source>
        <dbReference type="ARBA" id="ARBA00012095"/>
    </source>
</evidence>
<dbReference type="Gene3D" id="3.30.1340.10">
    <property type="entry name" value="HPr-like"/>
    <property type="match status" value="1"/>
</dbReference>
<dbReference type="SUPFAM" id="SSF55594">
    <property type="entry name" value="HPr-like"/>
    <property type="match status" value="1"/>
</dbReference>
<dbReference type="InterPro" id="IPR036662">
    <property type="entry name" value="PTS_EIIA_man-typ_sf"/>
</dbReference>
<dbReference type="PROSITE" id="PS51096">
    <property type="entry name" value="PTS_EIIA_TYPE_4"/>
    <property type="match status" value="1"/>
</dbReference>
<keyword evidence="17" id="KW-1185">Reference proteome</keyword>
<dbReference type="GO" id="GO:0009401">
    <property type="term" value="P:phosphoenolpyruvate-dependent sugar phosphotransferase system"/>
    <property type="evidence" value="ECO:0007669"/>
    <property type="project" value="InterPro"/>
</dbReference>
<dbReference type="InterPro" id="IPR000032">
    <property type="entry name" value="HPr-like"/>
</dbReference>
<evidence type="ECO:0000313" key="16">
    <source>
        <dbReference type="EMBL" id="BCJ35282.1"/>
    </source>
</evidence>
<dbReference type="Gene3D" id="3.40.50.510">
    <property type="entry name" value="Phosphotransferase system, mannose-type IIA component"/>
    <property type="match status" value="1"/>
</dbReference>
<dbReference type="SUPFAM" id="SSF52009">
    <property type="entry name" value="Phosphohistidine domain"/>
    <property type="match status" value="1"/>
</dbReference>
<dbReference type="Proteomes" id="UP000611640">
    <property type="component" value="Chromosome"/>
</dbReference>
<comment type="function">
    <text evidence="4">General (non sugar-specific) component of the phosphoenolpyruvate-dependent sugar phosphotransferase system (sugar PTS). This major carbohydrate active-transport system catalyzes the phosphorylation of incoming sugar substrates concomitantly with their translocation across the cell membrane. The phosphoryl group from phosphoenolpyruvate (PEP) is transferred to the phosphoryl carrier protein HPr by enzyme I. Phospho-HPr then transfers it to the PTS EIIA domain.</text>
</comment>
<reference evidence="16 17" key="1">
    <citation type="submission" date="2020-08" db="EMBL/GenBank/DDBJ databases">
        <title>Whole genome shotgun sequence of Actinocatenispora thailandica NBRC 105041.</title>
        <authorList>
            <person name="Komaki H."/>
            <person name="Tamura T."/>
        </authorList>
    </citation>
    <scope>NUCLEOTIDE SEQUENCE [LARGE SCALE GENOMIC DNA]</scope>
    <source>
        <strain evidence="16 17">NBRC 105041</strain>
    </source>
</reference>
<dbReference type="InterPro" id="IPR004701">
    <property type="entry name" value="PTS_EIIA_man-typ"/>
</dbReference>
<dbReference type="Pfam" id="PF05524">
    <property type="entry name" value="PEP-utilisers_N"/>
    <property type="match status" value="1"/>
</dbReference>
<dbReference type="EMBL" id="AP023355">
    <property type="protein sequence ID" value="BCJ35282.1"/>
    <property type="molecule type" value="Genomic_DNA"/>
</dbReference>
<sequence>MIGLVLVSHSAALAAGLAELVAQMAPEVPVVPAGGDVEGGLGTSADRVADALAAADRGAGVVVLYDLGSARMAAELALEFVEPELGERTRLVDASFVEGAVAAGAAAAGGQSLGEVAAAARQSGAAEPAAGAEPGDAAQLGAGAGPIGAAGPGAGSVGAGSGGPPEQPAAGSDGLVPAADAVTARVVLTDPAGLHARPAAAVVRALAGLDATVTVAAGAVEASAASLSALLRLGASAGTEVRVAGSGPDAALAVPRVVAALSAAGAEDAVPVVAANRSGGVGAAPGRRSGPLRRPGAAGIEPPAEPFAGAAAERGRLAAALRQAGEQLVGGGDITEAHRVLLADPELTGAADELIGTGVPAATAWWRVVRRTAEELAASGDAVIAGRAVDVVDVGQRVLGALLGRPVRPEVPAGAVLLADDLAPSLVPELVEAGVVGFVLRAGGVRGHAAVLARAAGVPMVVAAGDALDAVPDGTPVLVDGGTGEVLVSPDEAASAPVAPARTVPRTARVRRADGGDLRLSANVGSVADARAAVAAGAAGVGLVRTELAFTGRSALPGEDEQVEWLSAVLAACPDGPVVVRTVDLGGDKPVPGLRLDQVRHGFLGERGLRLCLARPALFRTHLRAVLRAAVSRPIELMFPFVTEPAELAAARSALASAAESLRADATPFAEPAGVGIMVEIPTAALRPEPFLPDVDFVSVGSNDLVQYLTAADRTVPEVAGVYRSGERLVPGLVAGLVAAAGPAGVPVAVCGDLAGDPECAALLRTAGVAELSMAAPLLAGVRAALAD</sequence>
<dbReference type="Gene3D" id="3.20.20.60">
    <property type="entry name" value="Phosphoenolpyruvate-binding domains"/>
    <property type="match status" value="1"/>
</dbReference>
<dbReference type="Pfam" id="PF03610">
    <property type="entry name" value="EIIA-man"/>
    <property type="match status" value="1"/>
</dbReference>
<dbReference type="SUPFAM" id="SSF47831">
    <property type="entry name" value="Enzyme I of the PEP:sugar phosphotransferase system HPr-binding (sub)domain"/>
    <property type="match status" value="1"/>
</dbReference>
<evidence type="ECO:0000256" key="12">
    <source>
        <dbReference type="ARBA" id="ARBA00046577"/>
    </source>
</evidence>
<evidence type="ECO:0000259" key="14">
    <source>
        <dbReference type="PROSITE" id="PS51096"/>
    </source>
</evidence>
<keyword evidence="8" id="KW-0808">Transferase</keyword>
<keyword evidence="11" id="KW-0460">Magnesium</keyword>
<gene>
    <name evidence="16" type="ORF">Athai_27850</name>
</gene>
<keyword evidence="9" id="KW-0479">Metal-binding</keyword>
<evidence type="ECO:0000256" key="4">
    <source>
        <dbReference type="ARBA" id="ARBA00003681"/>
    </source>
</evidence>
<dbReference type="Pfam" id="PF00381">
    <property type="entry name" value="PTS-HPr"/>
    <property type="match status" value="1"/>
</dbReference>
<dbReference type="InterPro" id="IPR036637">
    <property type="entry name" value="Phosphohistidine_dom_sf"/>
</dbReference>
<dbReference type="GO" id="GO:0016020">
    <property type="term" value="C:membrane"/>
    <property type="evidence" value="ECO:0007669"/>
    <property type="project" value="InterPro"/>
</dbReference>
<dbReference type="Pfam" id="PF02896">
    <property type="entry name" value="PEP-utilizers_C"/>
    <property type="match status" value="1"/>
</dbReference>
<feature type="region of interest" description="Disordered" evidence="13">
    <location>
        <begin position="281"/>
        <end position="303"/>
    </location>
</feature>
<evidence type="ECO:0000259" key="15">
    <source>
        <dbReference type="PROSITE" id="PS51350"/>
    </source>
</evidence>
<dbReference type="KEGG" id="atl:Athai_27850"/>